<proteinExistence type="predicted"/>
<evidence type="ECO:0000313" key="2">
    <source>
        <dbReference type="EMBL" id="KAK4793355.1"/>
    </source>
</evidence>
<dbReference type="EMBL" id="JAXQNO010000008">
    <property type="protein sequence ID" value="KAK4793355.1"/>
    <property type="molecule type" value="Genomic_DNA"/>
</dbReference>
<sequence>MLELDPLAVAISMMTFGEDSTWAQDLEVASLRNQPLMSSEVLFYESHEELVEKAITATGLSQTLVPPRTDESHNVTPSNGNAGNGDGDINLIHYPLESLGSVSDCISEGRREKLSRYRDKRTRRNFGRNIRVNLLHFINGVCELVICFLDGFFKDISYGQFP</sequence>
<evidence type="ECO:0000313" key="3">
    <source>
        <dbReference type="Proteomes" id="UP001346149"/>
    </source>
</evidence>
<accession>A0AAN7R9M9</accession>
<feature type="region of interest" description="Disordered" evidence="1">
    <location>
        <begin position="65"/>
        <end position="84"/>
    </location>
</feature>
<protein>
    <submittedName>
        <fullName evidence="2">Uncharacterized protein</fullName>
    </submittedName>
</protein>
<dbReference type="AlphaFoldDB" id="A0AAN7R9M9"/>
<keyword evidence="3" id="KW-1185">Reference proteome</keyword>
<organism evidence="2 3">
    <name type="scientific">Trapa natans</name>
    <name type="common">Water chestnut</name>
    <dbReference type="NCBI Taxonomy" id="22666"/>
    <lineage>
        <taxon>Eukaryota</taxon>
        <taxon>Viridiplantae</taxon>
        <taxon>Streptophyta</taxon>
        <taxon>Embryophyta</taxon>
        <taxon>Tracheophyta</taxon>
        <taxon>Spermatophyta</taxon>
        <taxon>Magnoliopsida</taxon>
        <taxon>eudicotyledons</taxon>
        <taxon>Gunneridae</taxon>
        <taxon>Pentapetalae</taxon>
        <taxon>rosids</taxon>
        <taxon>malvids</taxon>
        <taxon>Myrtales</taxon>
        <taxon>Lythraceae</taxon>
        <taxon>Trapa</taxon>
    </lineage>
</organism>
<evidence type="ECO:0000256" key="1">
    <source>
        <dbReference type="SAM" id="MobiDB-lite"/>
    </source>
</evidence>
<name>A0AAN7R9M9_TRANT</name>
<dbReference type="Proteomes" id="UP001346149">
    <property type="component" value="Unassembled WGS sequence"/>
</dbReference>
<gene>
    <name evidence="2" type="ORF">SAY86_023790</name>
</gene>
<reference evidence="2 3" key="1">
    <citation type="journal article" date="2023" name="Hortic Res">
        <title>Pangenome of water caltrop reveals structural variations and asymmetric subgenome divergence after allopolyploidization.</title>
        <authorList>
            <person name="Zhang X."/>
            <person name="Chen Y."/>
            <person name="Wang L."/>
            <person name="Yuan Y."/>
            <person name="Fang M."/>
            <person name="Shi L."/>
            <person name="Lu R."/>
            <person name="Comes H.P."/>
            <person name="Ma Y."/>
            <person name="Chen Y."/>
            <person name="Huang G."/>
            <person name="Zhou Y."/>
            <person name="Zheng Z."/>
            <person name="Qiu Y."/>
        </authorList>
    </citation>
    <scope>NUCLEOTIDE SEQUENCE [LARGE SCALE GENOMIC DNA]</scope>
    <source>
        <strain evidence="2">F231</strain>
    </source>
</reference>
<comment type="caution">
    <text evidence="2">The sequence shown here is derived from an EMBL/GenBank/DDBJ whole genome shotgun (WGS) entry which is preliminary data.</text>
</comment>